<reference evidence="3" key="2">
    <citation type="submission" date="2015-01" db="EMBL/GenBank/DDBJ databases">
        <title>Evolutionary Origins and Diversification of the Mycorrhizal Mutualists.</title>
        <authorList>
            <consortium name="DOE Joint Genome Institute"/>
            <consortium name="Mycorrhizal Genomics Consortium"/>
            <person name="Kohler A."/>
            <person name="Kuo A."/>
            <person name="Nagy L.G."/>
            <person name="Floudas D."/>
            <person name="Copeland A."/>
            <person name="Barry K.W."/>
            <person name="Cichocki N."/>
            <person name="Veneault-Fourrey C."/>
            <person name="LaButti K."/>
            <person name="Lindquist E.A."/>
            <person name="Lipzen A."/>
            <person name="Lundell T."/>
            <person name="Morin E."/>
            <person name="Murat C."/>
            <person name="Riley R."/>
            <person name="Ohm R."/>
            <person name="Sun H."/>
            <person name="Tunlid A."/>
            <person name="Henrissat B."/>
            <person name="Grigoriev I.V."/>
            <person name="Hibbett D.S."/>
            <person name="Martin F."/>
        </authorList>
    </citation>
    <scope>NUCLEOTIDE SEQUENCE [LARGE SCALE GENOMIC DNA]</scope>
    <source>
        <strain evidence="3">LaAM-08-1</strain>
    </source>
</reference>
<accession>A0A0C9WK06</accession>
<sequence>MNQNQNTSSDSSPFLQQRSSSNGNGNNLGMIGGTFRSFLLDTPPLGSVALVKVSGLALTSRRRVSIEPLYMICLVEPRYLSLTQVYRFVRYRTAHFPLCFRVSLIPLLTSNITQPLRLLNIHSPPSYNHHLNGRNHRPPTPSKKAPPIIRSPRLPRINPCWTDTIFTCPGLDLGLG</sequence>
<dbReference type="Proteomes" id="UP000054477">
    <property type="component" value="Unassembled WGS sequence"/>
</dbReference>
<dbReference type="AlphaFoldDB" id="A0A0C9WK06"/>
<evidence type="ECO:0000256" key="1">
    <source>
        <dbReference type="SAM" id="MobiDB-lite"/>
    </source>
</evidence>
<reference evidence="2 3" key="1">
    <citation type="submission" date="2014-04" db="EMBL/GenBank/DDBJ databases">
        <authorList>
            <consortium name="DOE Joint Genome Institute"/>
            <person name="Kuo A."/>
            <person name="Kohler A."/>
            <person name="Nagy L.G."/>
            <person name="Floudas D."/>
            <person name="Copeland A."/>
            <person name="Barry K.W."/>
            <person name="Cichocki N."/>
            <person name="Veneault-Fourrey C."/>
            <person name="LaButti K."/>
            <person name="Lindquist E.A."/>
            <person name="Lipzen A."/>
            <person name="Lundell T."/>
            <person name="Morin E."/>
            <person name="Murat C."/>
            <person name="Sun H."/>
            <person name="Tunlid A."/>
            <person name="Henrissat B."/>
            <person name="Grigoriev I.V."/>
            <person name="Hibbett D.S."/>
            <person name="Martin F."/>
            <person name="Nordberg H.P."/>
            <person name="Cantor M.N."/>
            <person name="Hua S.X."/>
        </authorList>
    </citation>
    <scope>NUCLEOTIDE SEQUENCE [LARGE SCALE GENOMIC DNA]</scope>
    <source>
        <strain evidence="2 3">LaAM-08-1</strain>
    </source>
</reference>
<evidence type="ECO:0000313" key="2">
    <source>
        <dbReference type="EMBL" id="KIJ95609.1"/>
    </source>
</evidence>
<proteinExistence type="predicted"/>
<organism evidence="2 3">
    <name type="scientific">Laccaria amethystina LaAM-08-1</name>
    <dbReference type="NCBI Taxonomy" id="1095629"/>
    <lineage>
        <taxon>Eukaryota</taxon>
        <taxon>Fungi</taxon>
        <taxon>Dikarya</taxon>
        <taxon>Basidiomycota</taxon>
        <taxon>Agaricomycotina</taxon>
        <taxon>Agaricomycetes</taxon>
        <taxon>Agaricomycetidae</taxon>
        <taxon>Agaricales</taxon>
        <taxon>Agaricineae</taxon>
        <taxon>Hydnangiaceae</taxon>
        <taxon>Laccaria</taxon>
    </lineage>
</organism>
<name>A0A0C9WK06_9AGAR</name>
<evidence type="ECO:0000313" key="3">
    <source>
        <dbReference type="Proteomes" id="UP000054477"/>
    </source>
</evidence>
<dbReference type="EMBL" id="KN838749">
    <property type="protein sequence ID" value="KIJ95609.1"/>
    <property type="molecule type" value="Genomic_DNA"/>
</dbReference>
<feature type="region of interest" description="Disordered" evidence="1">
    <location>
        <begin position="129"/>
        <end position="148"/>
    </location>
</feature>
<dbReference type="HOGENOM" id="CLU_1525397_0_0_1"/>
<protein>
    <submittedName>
        <fullName evidence="2">Uncharacterized protein</fullName>
    </submittedName>
</protein>
<keyword evidence="3" id="KW-1185">Reference proteome</keyword>
<gene>
    <name evidence="2" type="ORF">K443DRAFT_322294</name>
</gene>